<evidence type="ECO:0000313" key="2">
    <source>
        <dbReference type="Proteomes" id="UP001207468"/>
    </source>
</evidence>
<sequence length="308" mass="35083">MLFLLACKKLGNKEDASDIVQETFIEIWDKREKLQAFEIYLEQISQQYEEIPDALLELENNYLTLQEVIDTSIQLMPEKMRKVLLMHLSGNYTIDQIASNLDVSRNTVKSHLYVSMQKDELSILLEKYLKGKCTPEELQLLWKWIWQVDLAEGIRLDEKEENAISDPYHGKIAGKGDWYQKKTFVYTAAAAVIALLLSGSVIWLNNQNNNNNSNQPVAMVMIAADGKHIKKILLPDSTEVVLNQNASLTYSPDTYGTAIRKVTLEGEGYFEVHRDTAHPFIVQSGSILTQALGTGFNIEYYQGESEIR</sequence>
<dbReference type="EMBL" id="JAGFNK010001340">
    <property type="protein sequence ID" value="KAI9432311.1"/>
    <property type="molecule type" value="Genomic_DNA"/>
</dbReference>
<name>A0ACC0TRY7_9AGAM</name>
<feature type="non-terminal residue" evidence="1">
    <location>
        <position position="308"/>
    </location>
</feature>
<accession>A0ACC0TRY7</accession>
<comment type="caution">
    <text evidence="1">The sequence shown here is derived from an EMBL/GenBank/DDBJ whole genome shotgun (WGS) entry which is preliminary data.</text>
</comment>
<keyword evidence="2" id="KW-1185">Reference proteome</keyword>
<organism evidence="1 2">
    <name type="scientific">Russula earlei</name>
    <dbReference type="NCBI Taxonomy" id="71964"/>
    <lineage>
        <taxon>Eukaryota</taxon>
        <taxon>Fungi</taxon>
        <taxon>Dikarya</taxon>
        <taxon>Basidiomycota</taxon>
        <taxon>Agaricomycotina</taxon>
        <taxon>Agaricomycetes</taxon>
        <taxon>Russulales</taxon>
        <taxon>Russulaceae</taxon>
        <taxon>Russula</taxon>
    </lineage>
</organism>
<gene>
    <name evidence="1" type="ORF">F5148DRAFT_1155022</name>
</gene>
<protein>
    <submittedName>
        <fullName evidence="1">Uncharacterized protein</fullName>
    </submittedName>
</protein>
<evidence type="ECO:0000313" key="1">
    <source>
        <dbReference type="EMBL" id="KAI9432311.1"/>
    </source>
</evidence>
<reference evidence="1" key="1">
    <citation type="submission" date="2021-03" db="EMBL/GenBank/DDBJ databases">
        <title>Evolutionary priming and transition to the ectomycorrhizal habit in an iconic lineage of mushroom-forming fungi: is preadaptation a requirement?</title>
        <authorList>
            <consortium name="DOE Joint Genome Institute"/>
            <person name="Looney B.P."/>
            <person name="Miyauchi S."/>
            <person name="Morin E."/>
            <person name="Drula E."/>
            <person name="Courty P.E."/>
            <person name="Chicoki N."/>
            <person name="Fauchery L."/>
            <person name="Kohler A."/>
            <person name="Kuo A."/>
            <person name="LaButti K."/>
            <person name="Pangilinan J."/>
            <person name="Lipzen A."/>
            <person name="Riley R."/>
            <person name="Andreopoulos W."/>
            <person name="He G."/>
            <person name="Johnson J."/>
            <person name="Barry K.W."/>
            <person name="Grigoriev I.V."/>
            <person name="Nagy L."/>
            <person name="Hibbett D."/>
            <person name="Henrissat B."/>
            <person name="Matheny P.B."/>
            <person name="Labbe J."/>
            <person name="Martin A.F."/>
        </authorList>
    </citation>
    <scope>NUCLEOTIDE SEQUENCE</scope>
    <source>
        <strain evidence="1">BPL698</strain>
    </source>
</reference>
<dbReference type="Proteomes" id="UP001207468">
    <property type="component" value="Unassembled WGS sequence"/>
</dbReference>
<proteinExistence type="predicted"/>